<keyword evidence="8" id="KW-1185">Reference proteome</keyword>
<dbReference type="Proteomes" id="UP001220530">
    <property type="component" value="Chromosome"/>
</dbReference>
<evidence type="ECO:0000256" key="3">
    <source>
        <dbReference type="ARBA" id="ARBA00022777"/>
    </source>
</evidence>
<dbReference type="NCBIfam" id="TIGR01378">
    <property type="entry name" value="thi_PPkinase"/>
    <property type="match status" value="1"/>
</dbReference>
<dbReference type="SUPFAM" id="SSF63862">
    <property type="entry name" value="Thiamin pyrophosphokinase, substrate-binding domain"/>
    <property type="match status" value="1"/>
</dbReference>
<protein>
    <recommendedName>
        <fullName evidence="5">Thiamine diphosphokinase</fullName>
        <ecNumber evidence="5">2.7.6.2</ecNumber>
    </recommendedName>
</protein>
<accession>A0ABY7YIQ5</accession>
<evidence type="ECO:0000256" key="2">
    <source>
        <dbReference type="ARBA" id="ARBA00022741"/>
    </source>
</evidence>
<dbReference type="SUPFAM" id="SSF63999">
    <property type="entry name" value="Thiamin pyrophosphokinase, catalytic domain"/>
    <property type="match status" value="1"/>
</dbReference>
<dbReference type="PANTHER" id="PTHR41299:SF1">
    <property type="entry name" value="THIAMINE PYROPHOSPHOKINASE"/>
    <property type="match status" value="1"/>
</dbReference>
<gene>
    <name evidence="7" type="ORF">PSQ19_09590</name>
</gene>
<dbReference type="InterPro" id="IPR006282">
    <property type="entry name" value="Thi_PPkinase"/>
</dbReference>
<evidence type="ECO:0000256" key="5">
    <source>
        <dbReference type="NCBIfam" id="TIGR01378"/>
    </source>
</evidence>
<feature type="domain" description="Thiamin pyrophosphokinase catalytic" evidence="6">
    <location>
        <begin position="42"/>
        <end position="132"/>
    </location>
</feature>
<dbReference type="PANTHER" id="PTHR41299">
    <property type="entry name" value="THIAMINE PYROPHOSPHOKINASE"/>
    <property type="match status" value="1"/>
</dbReference>
<evidence type="ECO:0000256" key="1">
    <source>
        <dbReference type="ARBA" id="ARBA00022679"/>
    </source>
</evidence>
<dbReference type="InterPro" id="IPR007371">
    <property type="entry name" value="TPK_catalytic"/>
</dbReference>
<keyword evidence="3" id="KW-0418">Kinase</keyword>
<dbReference type="EC" id="2.7.6.2" evidence="5"/>
<sequence length="256" mass="27042">MQETLPNTSDDLPLVFSGTIAIVGGGSVAPGLLNDLHARGVALVGADGGGDVIGGVGLVPEAIIGDLDSLGNRSVWEQRTRVVEVPEQITTDFEKAICCTRAPMTLAVGMTGKRFDHTMGALHVLTKFAASRRIILIDEHDIAMAVSGPLRFDAKVGERVSMHPLGTVQFARSTGLVYPLDGLTLAPGVLTGVSNAGLGGDIIIEPMAGELSPWLLILDKARLWDLVDLPPWDKAGAMPARSNVRRRHQPAGLPRP</sequence>
<name>A0ABY7YIQ5_9HYPH</name>
<dbReference type="InterPro" id="IPR036759">
    <property type="entry name" value="TPK_catalytic_sf"/>
</dbReference>
<keyword evidence="2" id="KW-0547">Nucleotide-binding</keyword>
<dbReference type="InterPro" id="IPR053149">
    <property type="entry name" value="TPK"/>
</dbReference>
<organism evidence="7 8">
    <name type="scientific">Devosia algicola</name>
    <dbReference type="NCBI Taxonomy" id="3026418"/>
    <lineage>
        <taxon>Bacteria</taxon>
        <taxon>Pseudomonadati</taxon>
        <taxon>Pseudomonadota</taxon>
        <taxon>Alphaproteobacteria</taxon>
        <taxon>Hyphomicrobiales</taxon>
        <taxon>Devosiaceae</taxon>
        <taxon>Devosia</taxon>
    </lineage>
</organism>
<reference evidence="7 8" key="1">
    <citation type="submission" date="2023-02" db="EMBL/GenBank/DDBJ databases">
        <title>Devosia algicola sp. nov., isolated from the phycosphere of marine algae.</title>
        <authorList>
            <person name="Kim J.M."/>
            <person name="Lee J.K."/>
            <person name="Choi B.J."/>
            <person name="Bayburt H."/>
            <person name="Jeon C.O."/>
        </authorList>
    </citation>
    <scope>NUCLEOTIDE SEQUENCE [LARGE SCALE GENOMIC DNA]</scope>
    <source>
        <strain evidence="7 8">G20-9</strain>
    </source>
</reference>
<dbReference type="Gene3D" id="3.40.50.10240">
    <property type="entry name" value="Thiamin pyrophosphokinase, catalytic domain"/>
    <property type="match status" value="1"/>
</dbReference>
<dbReference type="RefSeq" id="WP_282217558.1">
    <property type="nucleotide sequence ID" value="NZ_CP118246.1"/>
</dbReference>
<evidence type="ECO:0000256" key="4">
    <source>
        <dbReference type="ARBA" id="ARBA00022840"/>
    </source>
</evidence>
<evidence type="ECO:0000259" key="6">
    <source>
        <dbReference type="Pfam" id="PF04263"/>
    </source>
</evidence>
<proteinExistence type="predicted"/>
<dbReference type="Pfam" id="PF04263">
    <property type="entry name" value="TPK_catalytic"/>
    <property type="match status" value="1"/>
</dbReference>
<dbReference type="InterPro" id="IPR036371">
    <property type="entry name" value="TPK_B1-bd_sf"/>
</dbReference>
<dbReference type="CDD" id="cd07995">
    <property type="entry name" value="TPK"/>
    <property type="match status" value="1"/>
</dbReference>
<evidence type="ECO:0000313" key="7">
    <source>
        <dbReference type="EMBL" id="WDR01146.1"/>
    </source>
</evidence>
<keyword evidence="1 7" id="KW-0808">Transferase</keyword>
<dbReference type="GO" id="GO:0004788">
    <property type="term" value="F:thiamine diphosphokinase activity"/>
    <property type="evidence" value="ECO:0007669"/>
    <property type="project" value="UniProtKB-EC"/>
</dbReference>
<keyword evidence="4" id="KW-0067">ATP-binding</keyword>
<evidence type="ECO:0000313" key="8">
    <source>
        <dbReference type="Proteomes" id="UP001220530"/>
    </source>
</evidence>
<dbReference type="EMBL" id="CP118246">
    <property type="protein sequence ID" value="WDR01146.1"/>
    <property type="molecule type" value="Genomic_DNA"/>
</dbReference>